<protein>
    <submittedName>
        <fullName evidence="2">SH3 domain-containing protein</fullName>
    </submittedName>
</protein>
<sequence length="217" mass="23310">MSRFVMVSFLFMGWAFYEVSGGADFEPPQRPDTVEIAKAPLVSTYQVTAASLVTKPVIQPILQPVDQPLRTDASRPERPRADPELRSRVALAQIATLGESSFDYGLTETSPPTGDASVQLASLSGGLTSLTGSEIISDAAVAPILPLEPVIDLRHVTASRVNMREGPGTLYPVVNKLSRNAAVEVLDDSGTGWLRLRVVDDAQIGWIAASLISQKRP</sequence>
<dbReference type="KEGG" id="sedi:EBB79_01205"/>
<organism evidence="2 3">
    <name type="scientific">Parasedimentitalea marina</name>
    <dbReference type="NCBI Taxonomy" id="2483033"/>
    <lineage>
        <taxon>Bacteria</taxon>
        <taxon>Pseudomonadati</taxon>
        <taxon>Pseudomonadota</taxon>
        <taxon>Alphaproteobacteria</taxon>
        <taxon>Rhodobacterales</taxon>
        <taxon>Paracoccaceae</taxon>
        <taxon>Parasedimentitalea</taxon>
    </lineage>
</organism>
<keyword evidence="3" id="KW-1185">Reference proteome</keyword>
<name>A0A3T0MXZ4_9RHOB</name>
<evidence type="ECO:0000313" key="3">
    <source>
        <dbReference type="Proteomes" id="UP000283063"/>
    </source>
</evidence>
<gene>
    <name evidence="2" type="ORF">EBB79_01205</name>
</gene>
<dbReference type="EMBL" id="CP033219">
    <property type="protein sequence ID" value="AZV76646.1"/>
    <property type="molecule type" value="Genomic_DNA"/>
</dbReference>
<reference evidence="2 3" key="1">
    <citation type="submission" date="2018-10" db="EMBL/GenBank/DDBJ databases">
        <title>Parasedimentitalea marina sp. nov., a psychrophilic bacterium isolated from deep seawater of the New Britain Trench.</title>
        <authorList>
            <person name="Cao J."/>
        </authorList>
    </citation>
    <scope>NUCLEOTIDE SEQUENCE [LARGE SCALE GENOMIC DNA]</scope>
    <source>
        <strain evidence="2 3">W43</strain>
    </source>
</reference>
<proteinExistence type="predicted"/>
<dbReference type="Gene3D" id="2.30.30.40">
    <property type="entry name" value="SH3 Domains"/>
    <property type="match status" value="1"/>
</dbReference>
<evidence type="ECO:0000313" key="2">
    <source>
        <dbReference type="EMBL" id="AZV76646.1"/>
    </source>
</evidence>
<dbReference type="Pfam" id="PF08239">
    <property type="entry name" value="SH3_3"/>
    <property type="match status" value="1"/>
</dbReference>
<dbReference type="OrthoDB" id="7433551at2"/>
<dbReference type="RefSeq" id="WP_127747090.1">
    <property type="nucleotide sequence ID" value="NZ_CP033219.1"/>
</dbReference>
<dbReference type="Proteomes" id="UP000283063">
    <property type="component" value="Chromosome"/>
</dbReference>
<dbReference type="SMART" id="SM00287">
    <property type="entry name" value="SH3b"/>
    <property type="match status" value="1"/>
</dbReference>
<feature type="domain" description="SH3b" evidence="1">
    <location>
        <begin position="151"/>
        <end position="216"/>
    </location>
</feature>
<evidence type="ECO:0000259" key="1">
    <source>
        <dbReference type="PROSITE" id="PS51781"/>
    </source>
</evidence>
<accession>A0A3T0MXZ4</accession>
<dbReference type="InterPro" id="IPR003646">
    <property type="entry name" value="SH3-like_bac-type"/>
</dbReference>
<dbReference type="PROSITE" id="PS51781">
    <property type="entry name" value="SH3B"/>
    <property type="match status" value="1"/>
</dbReference>
<dbReference type="AlphaFoldDB" id="A0A3T0MXZ4"/>